<organism evidence="1 2">
    <name type="scientific">Cladophialophora carrionii</name>
    <dbReference type="NCBI Taxonomy" id="86049"/>
    <lineage>
        <taxon>Eukaryota</taxon>
        <taxon>Fungi</taxon>
        <taxon>Dikarya</taxon>
        <taxon>Ascomycota</taxon>
        <taxon>Pezizomycotina</taxon>
        <taxon>Eurotiomycetes</taxon>
        <taxon>Chaetothyriomycetidae</taxon>
        <taxon>Chaetothyriales</taxon>
        <taxon>Herpotrichiellaceae</taxon>
        <taxon>Cladophialophora</taxon>
    </lineage>
</organism>
<dbReference type="STRING" id="86049.A0A1C1CUK7"/>
<dbReference type="AlphaFoldDB" id="A0A1C1CUK7"/>
<reference evidence="2" key="1">
    <citation type="submission" date="2015-07" db="EMBL/GenBank/DDBJ databases">
        <authorList>
            <person name="Teixeira M.M."/>
            <person name="Souza R.C."/>
            <person name="Almeida L.G."/>
            <person name="Vicente V.A."/>
            <person name="de Hoog S."/>
            <person name="Bocca A.L."/>
            <person name="de Almeida S.R."/>
            <person name="Vasconcelos A.T."/>
            <person name="Felipe M.S."/>
        </authorList>
    </citation>
    <scope>NUCLEOTIDE SEQUENCE [LARGE SCALE GENOMIC DNA]</scope>
    <source>
        <strain evidence="2">KSF</strain>
    </source>
</reference>
<evidence type="ECO:0000313" key="2">
    <source>
        <dbReference type="Proteomes" id="UP000094526"/>
    </source>
</evidence>
<evidence type="ECO:0000313" key="1">
    <source>
        <dbReference type="EMBL" id="OCT52140.1"/>
    </source>
</evidence>
<dbReference type="Proteomes" id="UP000094526">
    <property type="component" value="Unassembled WGS sequence"/>
</dbReference>
<sequence>MEEFYNICQRDQETTSAHNTHSMIFLAGRGSDARRKATIRSGFSELSRELDTNIQEAIATHLAVVQRDVDTLRNENVALESENRPQFRARLETAVREIRVQLDDAVAVFGGLAPSTS</sequence>
<accession>A0A1C1CUK7</accession>
<dbReference type="EMBL" id="LGRB01000009">
    <property type="protein sequence ID" value="OCT52140.1"/>
    <property type="molecule type" value="Genomic_DNA"/>
</dbReference>
<dbReference type="VEuPathDB" id="FungiDB:CLCR_09243"/>
<dbReference type="OrthoDB" id="3598281at2759"/>
<proteinExistence type="predicted"/>
<comment type="caution">
    <text evidence="1">The sequence shown here is derived from an EMBL/GenBank/DDBJ whole genome shotgun (WGS) entry which is preliminary data.</text>
</comment>
<name>A0A1C1CUK7_9EURO</name>
<keyword evidence="2" id="KW-1185">Reference proteome</keyword>
<gene>
    <name evidence="1" type="ORF">CLCR_09243</name>
</gene>
<protein>
    <submittedName>
        <fullName evidence="1">Uncharacterized protein</fullName>
    </submittedName>
</protein>